<gene>
    <name evidence="2" type="ORF">SAMN06265360_101156</name>
</gene>
<feature type="compositionally biased region" description="Acidic residues" evidence="1">
    <location>
        <begin position="45"/>
        <end position="66"/>
    </location>
</feature>
<accession>A0A238V0F7</accession>
<proteinExistence type="predicted"/>
<feature type="region of interest" description="Disordered" evidence="1">
    <location>
        <begin position="34"/>
        <end position="66"/>
    </location>
</feature>
<sequence>MPETTEYREWLDETEQEAYELIARRYDEGRAALDTRTTEGLAEQIEAESENGSAEEAEQETDGGTA</sequence>
<dbReference type="RefSeq" id="WP_089299498.1">
    <property type="nucleotide sequence ID" value="NZ_FZNW01000001.1"/>
</dbReference>
<evidence type="ECO:0000256" key="1">
    <source>
        <dbReference type="SAM" id="MobiDB-lite"/>
    </source>
</evidence>
<reference evidence="2 3" key="1">
    <citation type="submission" date="2017-06" db="EMBL/GenBank/DDBJ databases">
        <authorList>
            <person name="Kim H.J."/>
            <person name="Triplett B.A."/>
        </authorList>
    </citation>
    <scope>NUCLEOTIDE SEQUENCE [LARGE SCALE GENOMIC DNA]</scope>
    <source>
        <strain evidence="2 3">DSM 45207</strain>
    </source>
</reference>
<evidence type="ECO:0000313" key="3">
    <source>
        <dbReference type="Proteomes" id="UP000198348"/>
    </source>
</evidence>
<keyword evidence="3" id="KW-1185">Reference proteome</keyword>
<evidence type="ECO:0000313" key="2">
    <source>
        <dbReference type="EMBL" id="SNR28032.1"/>
    </source>
</evidence>
<dbReference type="EMBL" id="FZNW01000001">
    <property type="protein sequence ID" value="SNR28032.1"/>
    <property type="molecule type" value="Genomic_DNA"/>
</dbReference>
<dbReference type="Proteomes" id="UP000198348">
    <property type="component" value="Unassembled WGS sequence"/>
</dbReference>
<dbReference type="OrthoDB" id="3701120at2"/>
<organism evidence="2 3">
    <name type="scientific">Haloechinothrix alba</name>
    <dbReference type="NCBI Taxonomy" id="664784"/>
    <lineage>
        <taxon>Bacteria</taxon>
        <taxon>Bacillati</taxon>
        <taxon>Actinomycetota</taxon>
        <taxon>Actinomycetes</taxon>
        <taxon>Pseudonocardiales</taxon>
        <taxon>Pseudonocardiaceae</taxon>
        <taxon>Haloechinothrix</taxon>
    </lineage>
</organism>
<dbReference type="AlphaFoldDB" id="A0A238V0F7"/>
<protein>
    <submittedName>
        <fullName evidence="2">Uncharacterized protein</fullName>
    </submittedName>
</protein>
<name>A0A238V0F7_9PSEU</name>